<dbReference type="AlphaFoldDB" id="A0A0C2S4T7"/>
<dbReference type="STRING" id="135826.KP77_22150"/>
<dbReference type="InterPro" id="IPR036291">
    <property type="entry name" value="NAD(P)-bd_dom_sf"/>
</dbReference>
<dbReference type="Pfam" id="PF00106">
    <property type="entry name" value="adh_short"/>
    <property type="match status" value="1"/>
</dbReference>
<dbReference type="PANTHER" id="PTHR44196:SF1">
    <property type="entry name" value="DEHYDROGENASE_REDUCTASE SDR FAMILY MEMBER 7B"/>
    <property type="match status" value="1"/>
</dbReference>
<dbReference type="Proteomes" id="UP000031950">
    <property type="component" value="Unassembled WGS sequence"/>
</dbReference>
<evidence type="ECO:0000256" key="2">
    <source>
        <dbReference type="ARBA" id="ARBA00023002"/>
    </source>
</evidence>
<sequence>MSHLTGKTVWVTGASGGLGRAIAEEAARSGADLILTARNERGLIQTGERCRQFGAGQVLIRPFDLNRIEEIPAFAQSVINESGRIDILVNNAGFGLFEKLEDTPSETMISMINVNVTALMLMSRAVIPAMKARGGHLVNIASQAGKLATPKSSVYSAAKHAVLGFSNSLRMELAEDNIRVTAVNPGPIETDFFETADQSGRYTDNVRKWMLSPRTVAKKTVEVFYTDKREVNLPGWMNAASKAYTLAPGMVERLGKKGFNQK</sequence>
<evidence type="ECO:0000256" key="3">
    <source>
        <dbReference type="RuleBase" id="RU000363"/>
    </source>
</evidence>
<dbReference type="Gene3D" id="3.40.50.720">
    <property type="entry name" value="NAD(P)-binding Rossmann-like Domain"/>
    <property type="match status" value="1"/>
</dbReference>
<evidence type="ECO:0000313" key="5">
    <source>
        <dbReference type="Proteomes" id="UP000031950"/>
    </source>
</evidence>
<keyword evidence="5" id="KW-1185">Reference proteome</keyword>
<dbReference type="RefSeq" id="WP_041122765.1">
    <property type="nucleotide sequence ID" value="NZ_JXRQ01000018.1"/>
</dbReference>
<dbReference type="GO" id="GO:0016491">
    <property type="term" value="F:oxidoreductase activity"/>
    <property type="evidence" value="ECO:0007669"/>
    <property type="project" value="UniProtKB-KW"/>
</dbReference>
<dbReference type="PRINTS" id="PR00080">
    <property type="entry name" value="SDRFAMILY"/>
</dbReference>
<comment type="caution">
    <text evidence="4">The sequence shown here is derived from an EMBL/GenBank/DDBJ whole genome shotgun (WGS) entry which is preliminary data.</text>
</comment>
<evidence type="ECO:0000256" key="1">
    <source>
        <dbReference type="ARBA" id="ARBA00006484"/>
    </source>
</evidence>
<accession>A0A0C2S4T7</accession>
<organism evidence="4 5">
    <name type="scientific">Jeotgalibacillus alimentarius</name>
    <dbReference type="NCBI Taxonomy" id="135826"/>
    <lineage>
        <taxon>Bacteria</taxon>
        <taxon>Bacillati</taxon>
        <taxon>Bacillota</taxon>
        <taxon>Bacilli</taxon>
        <taxon>Bacillales</taxon>
        <taxon>Caryophanaceae</taxon>
        <taxon>Jeotgalibacillus</taxon>
    </lineage>
</organism>
<reference evidence="4 5" key="1">
    <citation type="submission" date="2015-01" db="EMBL/GenBank/DDBJ databases">
        <title>Genome sequence of Jeotgalibacillus alimentarius.</title>
        <authorList>
            <person name="Goh K.M."/>
            <person name="Chan K.-G."/>
            <person name="Yaakop A.S."/>
            <person name="Ee R."/>
            <person name="Gan H.M."/>
            <person name="Chan C.S."/>
        </authorList>
    </citation>
    <scope>NUCLEOTIDE SEQUENCE [LARGE SCALE GENOMIC DNA]</scope>
    <source>
        <strain evidence="4 5">YKJ-13</strain>
    </source>
</reference>
<comment type="similarity">
    <text evidence="1 3">Belongs to the short-chain dehydrogenases/reductases (SDR) family.</text>
</comment>
<gene>
    <name evidence="4" type="ORF">KP77_22150</name>
</gene>
<name>A0A0C2S4T7_9BACL</name>
<dbReference type="PATRIC" id="fig|135826.4.peg.2209"/>
<evidence type="ECO:0000313" key="4">
    <source>
        <dbReference type="EMBL" id="KIL49004.1"/>
    </source>
</evidence>
<dbReference type="InterPro" id="IPR002347">
    <property type="entry name" value="SDR_fam"/>
</dbReference>
<dbReference type="PROSITE" id="PS00061">
    <property type="entry name" value="ADH_SHORT"/>
    <property type="match status" value="1"/>
</dbReference>
<dbReference type="PIRSF" id="PIRSF000126">
    <property type="entry name" value="11-beta-HSD1"/>
    <property type="match status" value="1"/>
</dbReference>
<dbReference type="PRINTS" id="PR00081">
    <property type="entry name" value="GDHRDH"/>
</dbReference>
<keyword evidence="2" id="KW-0560">Oxidoreductase</keyword>
<dbReference type="EMBL" id="JXRQ01000018">
    <property type="protein sequence ID" value="KIL49004.1"/>
    <property type="molecule type" value="Genomic_DNA"/>
</dbReference>
<dbReference type="PANTHER" id="PTHR44196">
    <property type="entry name" value="DEHYDROGENASE/REDUCTASE SDR FAMILY MEMBER 7B"/>
    <property type="match status" value="1"/>
</dbReference>
<dbReference type="OrthoDB" id="9793345at2"/>
<dbReference type="SUPFAM" id="SSF51735">
    <property type="entry name" value="NAD(P)-binding Rossmann-fold domains"/>
    <property type="match status" value="1"/>
</dbReference>
<dbReference type="InterPro" id="IPR020904">
    <property type="entry name" value="Sc_DH/Rdtase_CS"/>
</dbReference>
<protein>
    <recommendedName>
        <fullName evidence="6">Oxidoreductase</fullName>
    </recommendedName>
</protein>
<proteinExistence type="inferred from homology"/>
<dbReference type="GO" id="GO:0016020">
    <property type="term" value="C:membrane"/>
    <property type="evidence" value="ECO:0007669"/>
    <property type="project" value="TreeGrafter"/>
</dbReference>
<evidence type="ECO:0008006" key="6">
    <source>
        <dbReference type="Google" id="ProtNLM"/>
    </source>
</evidence>